<dbReference type="AlphaFoldDB" id="A0A2W2B8G4"/>
<accession>A0A2W2B8G4</accession>
<dbReference type="SUPFAM" id="SSF110849">
    <property type="entry name" value="ParB/Sulfiredoxin"/>
    <property type="match status" value="1"/>
</dbReference>
<comment type="caution">
    <text evidence="2">The sequence shown here is derived from an EMBL/GenBank/DDBJ whole genome shotgun (WGS) entry which is preliminary data.</text>
</comment>
<dbReference type="RefSeq" id="WP_110999170.1">
    <property type="nucleotide sequence ID" value="NZ_QKTW01000017.1"/>
</dbReference>
<gene>
    <name evidence="2" type="ORF">DN068_11990</name>
</gene>
<evidence type="ECO:0000313" key="2">
    <source>
        <dbReference type="EMBL" id="PZF72579.1"/>
    </source>
</evidence>
<dbReference type="EMBL" id="QKTW01000017">
    <property type="protein sequence ID" value="PZF72579.1"/>
    <property type="molecule type" value="Genomic_DNA"/>
</dbReference>
<keyword evidence="3" id="KW-1185">Reference proteome</keyword>
<evidence type="ECO:0008006" key="4">
    <source>
        <dbReference type="Google" id="ProtNLM"/>
    </source>
</evidence>
<proteinExistence type="predicted"/>
<organism evidence="2 3">
    <name type="scientific">Taibaiella soli</name>
    <dbReference type="NCBI Taxonomy" id="1649169"/>
    <lineage>
        <taxon>Bacteria</taxon>
        <taxon>Pseudomonadati</taxon>
        <taxon>Bacteroidota</taxon>
        <taxon>Chitinophagia</taxon>
        <taxon>Chitinophagales</taxon>
        <taxon>Chitinophagaceae</taxon>
        <taxon>Taibaiella</taxon>
    </lineage>
</organism>
<protein>
    <recommendedName>
        <fullName evidence="4">ParB/Sulfiredoxin domain-containing protein</fullName>
    </recommendedName>
</protein>
<feature type="region of interest" description="Disordered" evidence="1">
    <location>
        <begin position="217"/>
        <end position="243"/>
    </location>
</feature>
<feature type="compositionally biased region" description="Polar residues" evidence="1">
    <location>
        <begin position="267"/>
        <end position="282"/>
    </location>
</feature>
<dbReference type="Proteomes" id="UP000248745">
    <property type="component" value="Unassembled WGS sequence"/>
</dbReference>
<name>A0A2W2B8G4_9BACT</name>
<feature type="region of interest" description="Disordered" evidence="1">
    <location>
        <begin position="267"/>
        <end position="297"/>
    </location>
</feature>
<evidence type="ECO:0000256" key="1">
    <source>
        <dbReference type="SAM" id="MobiDB-lite"/>
    </source>
</evidence>
<evidence type="ECO:0000313" key="3">
    <source>
        <dbReference type="Proteomes" id="UP000248745"/>
    </source>
</evidence>
<dbReference type="InterPro" id="IPR036086">
    <property type="entry name" value="ParB/Sulfiredoxin_sf"/>
</dbReference>
<reference evidence="2 3" key="1">
    <citation type="submission" date="2018-06" db="EMBL/GenBank/DDBJ databases">
        <title>Mucibacter soli gen. nov., sp. nov., a new member of the family Chitinophagaceae producing mucin.</title>
        <authorList>
            <person name="Kim M.-K."/>
            <person name="Park S."/>
            <person name="Kim T.-S."/>
            <person name="Joung Y."/>
            <person name="Han J.-H."/>
            <person name="Kim S.B."/>
        </authorList>
    </citation>
    <scope>NUCLEOTIDE SEQUENCE [LARGE SCALE GENOMIC DNA]</scope>
    <source>
        <strain evidence="2 3">R1-15</strain>
    </source>
</reference>
<sequence length="336" mass="37881">MLIVNNNHLVDIDQLLQHPLHKECFLDPSEKNKKEHYHESIEKFGKIKPVVYVENEGQKLVIDGWGFVQYAKDSGIDQVSAKCVAVTDNEDILQVMLELQFSDHNTPKQEYQLYKAAYRVLSKGKGYRSDLNEDEETESPENKRRENTYQKIAAMTGASSGKRVQYMLKIGDTNPLYFERMELDRMSLNSAYLNCKSEEKGEAPSAPKVKAPVFMTSETDPPDFNTSSQTPEPEFTTTNQTELPHFTTTTEDSAPGEFDGTMVAQTSKGFSGISGTQPPEQTRSSESKSSHQSVADGEPRWITMEGICADCNLKTTVKINLADLLKFKEWNTLNLQ</sequence>